<protein>
    <submittedName>
        <fullName evidence="3">Uncharacterized protein</fullName>
    </submittedName>
</protein>
<dbReference type="EMBL" id="CP003316">
    <property type="protein sequence ID" value="AFA40515.1"/>
    <property type="molecule type" value="Genomic_DNA"/>
</dbReference>
<dbReference type="Gene3D" id="3.30.70.1650">
    <property type="entry name" value="PDO, CxxC motif"/>
    <property type="match status" value="1"/>
</dbReference>
<dbReference type="STRING" id="698757.Pogu_2488"/>
<dbReference type="HOGENOM" id="CLU_2748357_0_0_2"/>
<feature type="domain" description="PAE0736-like N-terminal" evidence="1">
    <location>
        <begin position="1"/>
        <end position="36"/>
    </location>
</feature>
<evidence type="ECO:0000313" key="4">
    <source>
        <dbReference type="Proteomes" id="UP000009062"/>
    </source>
</evidence>
<dbReference type="InterPro" id="IPR048305">
    <property type="entry name" value="PAE0736-like_C"/>
</dbReference>
<evidence type="ECO:0000259" key="2">
    <source>
        <dbReference type="Pfam" id="PF20997"/>
    </source>
</evidence>
<dbReference type="Proteomes" id="UP000009062">
    <property type="component" value="Chromosome"/>
</dbReference>
<dbReference type="Pfam" id="PF11424">
    <property type="entry name" value="DUF3195"/>
    <property type="match status" value="1"/>
</dbReference>
<feature type="domain" description="PAE0736-like C-terminal" evidence="2">
    <location>
        <begin position="38"/>
        <end position="66"/>
    </location>
</feature>
<dbReference type="SUPFAM" id="SSF143437">
    <property type="entry name" value="THUMP domain-like"/>
    <property type="match status" value="1"/>
</dbReference>
<proteinExistence type="predicted"/>
<keyword evidence="4" id="KW-1185">Reference proteome</keyword>
<dbReference type="KEGG" id="pog:Pogu_2488"/>
<name>H6QDP4_PYROT</name>
<dbReference type="Pfam" id="PF20997">
    <property type="entry name" value="DUF3195_C"/>
    <property type="match status" value="1"/>
</dbReference>
<dbReference type="AlphaFoldDB" id="H6QDP4"/>
<accession>H6QDP4</accession>
<sequence length="70" mass="8093">MCVPVAVGRVYVYTLVGAFQNCLAMDYFKKLVRGFEVYDEVSHYEPSRCDDCIVVKIGEVYFVRRVGKNF</sequence>
<reference evidence="3 4" key="1">
    <citation type="journal article" date="2012" name="Stand. Genomic Sci.">
        <title>Complete genome sequence of Pyrobaculum oguniense.</title>
        <authorList>
            <person name="Bernick D.L."/>
            <person name="Karplus K."/>
            <person name="Lui L.M."/>
            <person name="Coker J.K."/>
            <person name="Murphy J.N."/>
            <person name="Chan P.P."/>
            <person name="Cozen A.E."/>
            <person name="Lowe T.M."/>
        </authorList>
    </citation>
    <scope>NUCLEOTIDE SEQUENCE [LARGE SCALE GENOMIC DNA]</scope>
    <source>
        <strain evidence="3 4">TE7</strain>
    </source>
</reference>
<dbReference type="InterPro" id="IPR021540">
    <property type="entry name" value="PAE0736-like_N"/>
</dbReference>
<gene>
    <name evidence="3" type="ordered locus">Pogu_2488</name>
</gene>
<organism evidence="3 4">
    <name type="scientific">Pyrobaculum oguniense (strain DSM 13380 / JCM 10595 / TE7)</name>
    <dbReference type="NCBI Taxonomy" id="698757"/>
    <lineage>
        <taxon>Archaea</taxon>
        <taxon>Thermoproteota</taxon>
        <taxon>Thermoprotei</taxon>
        <taxon>Thermoproteales</taxon>
        <taxon>Thermoproteaceae</taxon>
        <taxon>Pyrobaculum</taxon>
    </lineage>
</organism>
<dbReference type="eggNOG" id="arCOG07001">
    <property type="taxonomic scope" value="Archaea"/>
</dbReference>
<evidence type="ECO:0000259" key="1">
    <source>
        <dbReference type="Pfam" id="PF11424"/>
    </source>
</evidence>
<evidence type="ECO:0000313" key="3">
    <source>
        <dbReference type="EMBL" id="AFA40515.1"/>
    </source>
</evidence>